<dbReference type="Proteomes" id="UP001501407">
    <property type="component" value="Unassembled WGS sequence"/>
</dbReference>
<dbReference type="CDD" id="cd01300">
    <property type="entry name" value="YtcJ_like"/>
    <property type="match status" value="1"/>
</dbReference>
<dbReference type="Gene3D" id="3.20.20.140">
    <property type="entry name" value="Metal-dependent hydrolases"/>
    <property type="match status" value="1"/>
</dbReference>
<evidence type="ECO:0000313" key="3">
    <source>
        <dbReference type="Proteomes" id="UP001501407"/>
    </source>
</evidence>
<evidence type="ECO:0000259" key="1">
    <source>
        <dbReference type="Pfam" id="PF07969"/>
    </source>
</evidence>
<organism evidence="2 3">
    <name type="scientific">Microbacterium yannicii</name>
    <dbReference type="NCBI Taxonomy" id="671622"/>
    <lineage>
        <taxon>Bacteria</taxon>
        <taxon>Bacillati</taxon>
        <taxon>Actinomycetota</taxon>
        <taxon>Actinomycetes</taxon>
        <taxon>Micrococcales</taxon>
        <taxon>Microbacteriaceae</taxon>
        <taxon>Microbacterium</taxon>
    </lineage>
</organism>
<feature type="domain" description="Amidohydrolase 3" evidence="1">
    <location>
        <begin position="48"/>
        <end position="532"/>
    </location>
</feature>
<dbReference type="Pfam" id="PF07969">
    <property type="entry name" value="Amidohydro_3"/>
    <property type="match status" value="1"/>
</dbReference>
<proteinExistence type="predicted"/>
<dbReference type="SUPFAM" id="SSF51556">
    <property type="entry name" value="Metallo-dependent hydrolases"/>
    <property type="match status" value="1"/>
</dbReference>
<sequence length="534" mass="56614">MTTLYTHAHVFTADARRWASAIVVRDGRIAYVGDDDTARRIAGVEAPEIDLGGATVLPGFVDGHAHIVGTGEAAAQVDLWGADTLDEIQRRIRAFADDHPDAPRIRAQGWQHAAVGGRPTRQLLDEVVSDRPVYADAYDFHSIWLNTAALAETGIGDDTADPAGGMVHRDGEGHATGLVDETAMHLLVQPVLASFTTDDDRDAALAAALRGYAGTGVTAATDMGLDEHDLAAMIRAERAGALTAHIAGHWRVQPTGDEGQNLAQVARAVELAVAHASEWLRVVGIKVMIDGTVDGCTAAVGHPYSDGSDPDPVWSLDELAPVVAAADAAGLQVAMHAIGDEAVRIAISAVEHAIAANGPRRRRHRIEHLEVVERADIDRLAALGITASMQPVHADPAIQANWRAMLGDERVDRGFPWPEMTDAGAPLVFGTDSPTSPYAPLPNMFIAATRRSALDPTLPPNVPAYALPLMAAIEHATRDAAWASGAEESYGRIAAGLHADFIVLDRDVFAGSPDELLETRVVRTVVGGRTVHQA</sequence>
<dbReference type="InterPro" id="IPR013108">
    <property type="entry name" value="Amidohydro_3"/>
</dbReference>
<dbReference type="InterPro" id="IPR033932">
    <property type="entry name" value="YtcJ-like"/>
</dbReference>
<dbReference type="EMBL" id="BAABKZ010000001">
    <property type="protein sequence ID" value="GAA5084997.1"/>
    <property type="molecule type" value="Genomic_DNA"/>
</dbReference>
<dbReference type="PANTHER" id="PTHR22642">
    <property type="entry name" value="IMIDAZOLONEPROPIONASE"/>
    <property type="match status" value="1"/>
</dbReference>
<evidence type="ECO:0000313" key="2">
    <source>
        <dbReference type="EMBL" id="GAA5084997.1"/>
    </source>
</evidence>
<dbReference type="InterPro" id="IPR032466">
    <property type="entry name" value="Metal_Hydrolase"/>
</dbReference>
<comment type="caution">
    <text evidence="2">The sequence shown here is derived from an EMBL/GenBank/DDBJ whole genome shotgun (WGS) entry which is preliminary data.</text>
</comment>
<dbReference type="Gene3D" id="2.30.40.10">
    <property type="entry name" value="Urease, subunit C, domain 1"/>
    <property type="match status" value="1"/>
</dbReference>
<dbReference type="InterPro" id="IPR011059">
    <property type="entry name" value="Metal-dep_hydrolase_composite"/>
</dbReference>
<gene>
    <name evidence="2" type="ORF">GCM10025760_03380</name>
</gene>
<dbReference type="RefSeq" id="WP_194412246.1">
    <property type="nucleotide sequence ID" value="NZ_BAABKZ010000001.1"/>
</dbReference>
<keyword evidence="3" id="KW-1185">Reference proteome</keyword>
<reference evidence="3" key="1">
    <citation type="journal article" date="2019" name="Int. J. Syst. Evol. Microbiol.">
        <title>The Global Catalogue of Microorganisms (GCM) 10K type strain sequencing project: providing services to taxonomists for standard genome sequencing and annotation.</title>
        <authorList>
            <consortium name="The Broad Institute Genomics Platform"/>
            <consortium name="The Broad Institute Genome Sequencing Center for Infectious Disease"/>
            <person name="Wu L."/>
            <person name="Ma J."/>
        </authorList>
    </citation>
    <scope>NUCLEOTIDE SEQUENCE [LARGE SCALE GENOMIC DNA]</scope>
    <source>
        <strain evidence="3">JCM 18959</strain>
    </source>
</reference>
<dbReference type="PANTHER" id="PTHR22642:SF20">
    <property type="entry name" value="AMIDOHYDROLASE 3 DOMAIN-CONTAINING PROTEIN"/>
    <property type="match status" value="1"/>
</dbReference>
<dbReference type="SUPFAM" id="SSF51338">
    <property type="entry name" value="Composite domain of metallo-dependent hydrolases"/>
    <property type="match status" value="1"/>
</dbReference>
<dbReference type="Gene3D" id="3.10.310.70">
    <property type="match status" value="1"/>
</dbReference>
<protein>
    <submittedName>
        <fullName evidence="2">Amidohydrolase</fullName>
    </submittedName>
</protein>
<accession>A0ABP9LUH7</accession>
<name>A0ABP9LUH7_9MICO</name>